<evidence type="ECO:0000313" key="14">
    <source>
        <dbReference type="Proteomes" id="UP000472267"/>
    </source>
</evidence>
<dbReference type="PANTHER" id="PTHR11214:SF23">
    <property type="entry name" value="N-ACETYLLACTOSAMINIDE BETA-1,3-N-ACETYLGLUCOSAMINYLTRANSFERASE 3"/>
    <property type="match status" value="1"/>
</dbReference>
<dbReference type="AlphaFoldDB" id="A0A672JBX1"/>
<evidence type="ECO:0000256" key="12">
    <source>
        <dbReference type="RuleBase" id="RU363063"/>
    </source>
</evidence>
<dbReference type="GO" id="GO:0016266">
    <property type="term" value="P:protein O-linked glycosylation via N-acetyl-galactosamine"/>
    <property type="evidence" value="ECO:0007669"/>
    <property type="project" value="UniProtKB-ARBA"/>
</dbReference>
<keyword evidence="4" id="KW-0808">Transferase</keyword>
<dbReference type="GO" id="GO:0030311">
    <property type="term" value="P:poly-N-acetyllactosamine biosynthetic process"/>
    <property type="evidence" value="ECO:0007669"/>
    <property type="project" value="TreeGrafter"/>
</dbReference>
<dbReference type="Ensembl" id="ENSSFAT00005052385.1">
    <property type="protein sequence ID" value="ENSSFAP00005050744.1"/>
    <property type="gene ID" value="ENSSFAG00005024449.1"/>
</dbReference>
<keyword evidence="9" id="KW-0472">Membrane</keyword>
<evidence type="ECO:0000256" key="9">
    <source>
        <dbReference type="ARBA" id="ARBA00023136"/>
    </source>
</evidence>
<evidence type="ECO:0000256" key="2">
    <source>
        <dbReference type="ARBA" id="ARBA00008661"/>
    </source>
</evidence>
<protein>
    <recommendedName>
        <fullName evidence="12">Hexosyltransferase</fullName>
        <ecNumber evidence="12">2.4.1.-</ecNumber>
    </recommendedName>
</protein>
<dbReference type="Gene3D" id="3.90.550.50">
    <property type="match status" value="1"/>
</dbReference>
<accession>A0A672JBX1</accession>
<evidence type="ECO:0000256" key="8">
    <source>
        <dbReference type="ARBA" id="ARBA00023034"/>
    </source>
</evidence>
<keyword evidence="5" id="KW-0812">Transmembrane</keyword>
<dbReference type="GO" id="GO:0000139">
    <property type="term" value="C:Golgi membrane"/>
    <property type="evidence" value="ECO:0007669"/>
    <property type="project" value="UniProtKB-SubCell"/>
</dbReference>
<dbReference type="InterPro" id="IPR002659">
    <property type="entry name" value="Glyco_trans_31"/>
</dbReference>
<dbReference type="RefSeq" id="XP_029961866.1">
    <property type="nucleotide sequence ID" value="XM_030106006.1"/>
</dbReference>
<keyword evidence="6" id="KW-0735">Signal-anchor</keyword>
<reference evidence="13" key="2">
    <citation type="submission" date="2025-08" db="UniProtKB">
        <authorList>
            <consortium name="Ensembl"/>
        </authorList>
    </citation>
    <scope>IDENTIFICATION</scope>
</reference>
<dbReference type="EC" id="2.4.1.-" evidence="12"/>
<keyword evidence="8 12" id="KW-0333">Golgi apparatus</keyword>
<comment type="pathway">
    <text evidence="11">Protein modification.</text>
</comment>
<evidence type="ECO:0000313" key="13">
    <source>
        <dbReference type="Ensembl" id="ENSSFAP00005050744.1"/>
    </source>
</evidence>
<dbReference type="Pfam" id="PF01762">
    <property type="entry name" value="Galactosyl_T"/>
    <property type="match status" value="1"/>
</dbReference>
<organism evidence="13 14">
    <name type="scientific">Salarias fasciatus</name>
    <name type="common">Jewelled blenny</name>
    <name type="synonym">Blennius fasciatus</name>
    <dbReference type="NCBI Taxonomy" id="181472"/>
    <lineage>
        <taxon>Eukaryota</taxon>
        <taxon>Metazoa</taxon>
        <taxon>Chordata</taxon>
        <taxon>Craniata</taxon>
        <taxon>Vertebrata</taxon>
        <taxon>Euteleostomi</taxon>
        <taxon>Actinopterygii</taxon>
        <taxon>Neopterygii</taxon>
        <taxon>Teleostei</taxon>
        <taxon>Neoteleostei</taxon>
        <taxon>Acanthomorphata</taxon>
        <taxon>Ovalentaria</taxon>
        <taxon>Blenniimorphae</taxon>
        <taxon>Blenniiformes</taxon>
        <taxon>Blennioidei</taxon>
        <taxon>Blenniidae</taxon>
        <taxon>Salariinae</taxon>
        <taxon>Salarias</taxon>
    </lineage>
</organism>
<evidence type="ECO:0000256" key="6">
    <source>
        <dbReference type="ARBA" id="ARBA00022968"/>
    </source>
</evidence>
<dbReference type="PANTHER" id="PTHR11214">
    <property type="entry name" value="BETA-1,3-N-ACETYLGLUCOSAMINYLTRANSFERASE"/>
    <property type="match status" value="1"/>
</dbReference>
<evidence type="ECO:0000256" key="7">
    <source>
        <dbReference type="ARBA" id="ARBA00022989"/>
    </source>
</evidence>
<dbReference type="InParanoid" id="A0A672JBX1"/>
<keyword evidence="3 12" id="KW-0328">Glycosyltransferase</keyword>
<evidence type="ECO:0000256" key="10">
    <source>
        <dbReference type="ARBA" id="ARBA00023180"/>
    </source>
</evidence>
<comment type="similarity">
    <text evidence="2 12">Belongs to the glycosyltransferase 31 family.</text>
</comment>
<keyword evidence="14" id="KW-1185">Reference proteome</keyword>
<dbReference type="FunFam" id="3.90.550.50:FF:000009">
    <property type="entry name" value="Hexosyltransferase"/>
    <property type="match status" value="1"/>
</dbReference>
<reference evidence="13" key="3">
    <citation type="submission" date="2025-09" db="UniProtKB">
        <authorList>
            <consortium name="Ensembl"/>
        </authorList>
    </citation>
    <scope>IDENTIFICATION</scope>
</reference>
<dbReference type="Proteomes" id="UP000472267">
    <property type="component" value="Chromosome 13"/>
</dbReference>
<keyword evidence="7" id="KW-1133">Transmembrane helix</keyword>
<sequence>MDTYRRINMFRVSKKANSTASTFILLGGLLMVAYLCTDFNEGETTYLTSVAAKQNRSSINSYPRCQQNISAAGIPGFGSLSREIQDFLYHRHCRHFPMILDLPDKCGGDDNPEDVFLLLVIKSPPTNYERREVLRKTWAKEKLHRGMWIRRVFLSGTLSDGLHKEKMNKLLEVEHREHKDILQWDFYETFFNLTLKQILFLEWMERNCNHARFLLNGDDDVLANTDNIVEYLDGLGSYDWRKHLFTGHLISGAGPIRRSTSKYYIPVQVYEPSFYPPYCGGAGYLLSGYTALAIYHTSESVPLLPIDDVYIAMCLAKANLQPTSHTGVKTLDFTKTLQKVQNDPCILKELLLVHNFPPAFIYVIWYQLHEANLTCGYHTEIY</sequence>
<dbReference type="OMA" id="MWHQIND"/>
<evidence type="ECO:0000256" key="11">
    <source>
        <dbReference type="ARBA" id="ARBA00043952"/>
    </source>
</evidence>
<proteinExistence type="inferred from homology"/>
<evidence type="ECO:0000256" key="1">
    <source>
        <dbReference type="ARBA" id="ARBA00004323"/>
    </source>
</evidence>
<evidence type="ECO:0000256" key="5">
    <source>
        <dbReference type="ARBA" id="ARBA00022692"/>
    </source>
</evidence>
<gene>
    <name evidence="13" type="primary">LOC115398939</name>
</gene>
<keyword evidence="10" id="KW-0325">Glycoprotein</keyword>
<dbReference type="OrthoDB" id="2139606at2759"/>
<comment type="subcellular location">
    <subcellularLocation>
        <location evidence="1 12">Golgi apparatus membrane</location>
        <topology evidence="1 12">Single-pass type II membrane protein</topology>
    </subcellularLocation>
</comment>
<evidence type="ECO:0000256" key="4">
    <source>
        <dbReference type="ARBA" id="ARBA00022679"/>
    </source>
</evidence>
<evidence type="ECO:0000256" key="3">
    <source>
        <dbReference type="ARBA" id="ARBA00022676"/>
    </source>
</evidence>
<reference evidence="13" key="1">
    <citation type="submission" date="2019-06" db="EMBL/GenBank/DDBJ databases">
        <authorList>
            <consortium name="Wellcome Sanger Institute Data Sharing"/>
        </authorList>
    </citation>
    <scope>NUCLEOTIDE SEQUENCE [LARGE SCALE GENOMIC DNA]</scope>
</reference>
<dbReference type="GeneID" id="115398939"/>
<dbReference type="GO" id="GO:0008499">
    <property type="term" value="F:N-acetyl-beta-D-glucosaminide beta-(1,3)-galactosyltransferase activity"/>
    <property type="evidence" value="ECO:0007669"/>
    <property type="project" value="UniProtKB-ARBA"/>
</dbReference>
<name>A0A672JBX1_SALFA</name>